<keyword evidence="3 8" id="KW-0812">Transmembrane</keyword>
<evidence type="ECO:0000256" key="3">
    <source>
        <dbReference type="ARBA" id="ARBA00022692"/>
    </source>
</evidence>
<dbReference type="NCBIfam" id="TIGR00964">
    <property type="entry name" value="secE_bact"/>
    <property type="match status" value="1"/>
</dbReference>
<dbReference type="InterPro" id="IPR001901">
    <property type="entry name" value="Translocase_SecE/Sec61-g"/>
</dbReference>
<comment type="caution">
    <text evidence="9">The sequence shown here is derived from an EMBL/GenBank/DDBJ whole genome shotgun (WGS) entry which is preliminary data.</text>
</comment>
<keyword evidence="6 8" id="KW-0811">Translocation</keyword>
<dbReference type="HAMAP" id="MF_00422">
    <property type="entry name" value="SecE"/>
    <property type="match status" value="1"/>
</dbReference>
<dbReference type="AlphaFoldDB" id="A0A9D9D887"/>
<keyword evidence="2 8" id="KW-0813">Transport</keyword>
<keyword evidence="4 8" id="KW-0653">Protein transport</keyword>
<sequence>MKKITKYFKGVAQEARRVRWPHKKELLASVVTVCAVSIVAALIIYFEDWITIQILRGFEDAFPQASSSSSSSEEVAQALLKLFR</sequence>
<reference evidence="9" key="1">
    <citation type="submission" date="2020-10" db="EMBL/GenBank/DDBJ databases">
        <authorList>
            <person name="Gilroy R."/>
        </authorList>
    </citation>
    <scope>NUCLEOTIDE SEQUENCE</scope>
    <source>
        <strain evidence="9">1748</strain>
    </source>
</reference>
<dbReference type="EMBL" id="JADING010000074">
    <property type="protein sequence ID" value="MBO8414358.1"/>
    <property type="molecule type" value="Genomic_DNA"/>
</dbReference>
<comment type="subcellular location">
    <subcellularLocation>
        <location evidence="8">Cell membrane</location>
        <topology evidence="8">Single-pass membrane protein</topology>
    </subcellularLocation>
    <subcellularLocation>
        <location evidence="1">Membrane</location>
    </subcellularLocation>
</comment>
<organism evidence="9 10">
    <name type="scientific">Candidatus Scatoplasma merdavium</name>
    <dbReference type="NCBI Taxonomy" id="2840932"/>
    <lineage>
        <taxon>Bacteria</taxon>
        <taxon>Bacillati</taxon>
        <taxon>Bacillota</taxon>
        <taxon>Bacilli</taxon>
        <taxon>Bacillales</taxon>
        <taxon>Candidatus Scatoplasma</taxon>
    </lineage>
</organism>
<evidence type="ECO:0000313" key="10">
    <source>
        <dbReference type="Proteomes" id="UP000823629"/>
    </source>
</evidence>
<name>A0A9D9D887_9BACL</name>
<accession>A0A9D9D887</accession>
<evidence type="ECO:0000256" key="7">
    <source>
        <dbReference type="ARBA" id="ARBA00023136"/>
    </source>
</evidence>
<evidence type="ECO:0000256" key="8">
    <source>
        <dbReference type="HAMAP-Rule" id="MF_00422"/>
    </source>
</evidence>
<evidence type="ECO:0000256" key="1">
    <source>
        <dbReference type="ARBA" id="ARBA00004370"/>
    </source>
</evidence>
<reference evidence="9" key="2">
    <citation type="journal article" date="2021" name="PeerJ">
        <title>Extensive microbial diversity within the chicken gut microbiome revealed by metagenomics and culture.</title>
        <authorList>
            <person name="Gilroy R."/>
            <person name="Ravi A."/>
            <person name="Getino M."/>
            <person name="Pursley I."/>
            <person name="Horton D.L."/>
            <person name="Alikhan N.F."/>
            <person name="Baker D."/>
            <person name="Gharbi K."/>
            <person name="Hall N."/>
            <person name="Watson M."/>
            <person name="Adriaenssens E.M."/>
            <person name="Foster-Nyarko E."/>
            <person name="Jarju S."/>
            <person name="Secka A."/>
            <person name="Antonio M."/>
            <person name="Oren A."/>
            <person name="Chaudhuri R.R."/>
            <person name="La Ragione R."/>
            <person name="Hildebrand F."/>
            <person name="Pallen M.J."/>
        </authorList>
    </citation>
    <scope>NUCLEOTIDE SEQUENCE</scope>
    <source>
        <strain evidence="9">1748</strain>
    </source>
</reference>
<dbReference type="GO" id="GO:0043952">
    <property type="term" value="P:protein transport by the Sec complex"/>
    <property type="evidence" value="ECO:0007669"/>
    <property type="project" value="UniProtKB-UniRule"/>
</dbReference>
<evidence type="ECO:0000256" key="5">
    <source>
        <dbReference type="ARBA" id="ARBA00022989"/>
    </source>
</evidence>
<keyword evidence="7 8" id="KW-0472">Membrane</keyword>
<evidence type="ECO:0000256" key="6">
    <source>
        <dbReference type="ARBA" id="ARBA00023010"/>
    </source>
</evidence>
<dbReference type="InterPro" id="IPR038379">
    <property type="entry name" value="SecE_sf"/>
</dbReference>
<proteinExistence type="inferred from homology"/>
<dbReference type="Proteomes" id="UP000823629">
    <property type="component" value="Unassembled WGS sequence"/>
</dbReference>
<dbReference type="Pfam" id="PF00584">
    <property type="entry name" value="SecE"/>
    <property type="match status" value="1"/>
</dbReference>
<gene>
    <name evidence="8 9" type="primary">secE</name>
    <name evidence="9" type="ORF">IAC78_02640</name>
</gene>
<comment type="function">
    <text evidence="8">Essential subunit of the Sec protein translocation channel SecYEG. Clamps together the 2 halves of SecY. May contact the channel plug during translocation.</text>
</comment>
<dbReference type="Gene3D" id="1.20.5.1030">
    <property type="entry name" value="Preprotein translocase secy subunit"/>
    <property type="match status" value="1"/>
</dbReference>
<keyword evidence="8" id="KW-1003">Cell membrane</keyword>
<dbReference type="GO" id="GO:0009306">
    <property type="term" value="P:protein secretion"/>
    <property type="evidence" value="ECO:0007669"/>
    <property type="project" value="UniProtKB-UniRule"/>
</dbReference>
<comment type="subunit">
    <text evidence="8">Component of the Sec protein translocase complex. Heterotrimer consisting of SecY, SecE and SecG subunits. The heterotrimers can form oligomers, although 1 heterotrimer is thought to be able to translocate proteins. Interacts with the ribosome. Interacts with SecDF, and other proteins may be involved. Interacts with SecA.</text>
</comment>
<dbReference type="InterPro" id="IPR005807">
    <property type="entry name" value="SecE_bac"/>
</dbReference>
<evidence type="ECO:0000256" key="2">
    <source>
        <dbReference type="ARBA" id="ARBA00022448"/>
    </source>
</evidence>
<dbReference type="GO" id="GO:0065002">
    <property type="term" value="P:intracellular protein transmembrane transport"/>
    <property type="evidence" value="ECO:0007669"/>
    <property type="project" value="UniProtKB-UniRule"/>
</dbReference>
<evidence type="ECO:0000256" key="4">
    <source>
        <dbReference type="ARBA" id="ARBA00022927"/>
    </source>
</evidence>
<comment type="similarity">
    <text evidence="8">Belongs to the SecE/SEC61-gamma family.</text>
</comment>
<feature type="transmembrane region" description="Helical" evidence="8">
    <location>
        <begin position="26"/>
        <end position="46"/>
    </location>
</feature>
<evidence type="ECO:0000313" key="9">
    <source>
        <dbReference type="EMBL" id="MBO8414358.1"/>
    </source>
</evidence>
<keyword evidence="5 8" id="KW-1133">Transmembrane helix</keyword>
<dbReference type="GO" id="GO:0006605">
    <property type="term" value="P:protein targeting"/>
    <property type="evidence" value="ECO:0007669"/>
    <property type="project" value="UniProtKB-UniRule"/>
</dbReference>
<protein>
    <recommendedName>
        <fullName evidence="8">Protein translocase subunit SecE</fullName>
    </recommendedName>
</protein>
<dbReference type="GO" id="GO:0005886">
    <property type="term" value="C:plasma membrane"/>
    <property type="evidence" value="ECO:0007669"/>
    <property type="project" value="UniProtKB-SubCell"/>
</dbReference>
<dbReference type="GO" id="GO:0008320">
    <property type="term" value="F:protein transmembrane transporter activity"/>
    <property type="evidence" value="ECO:0007669"/>
    <property type="project" value="UniProtKB-UniRule"/>
</dbReference>